<dbReference type="InterPro" id="IPR027417">
    <property type="entry name" value="P-loop_NTPase"/>
</dbReference>
<dbReference type="Gene3D" id="3.40.50.300">
    <property type="entry name" value="P-loop containing nucleotide triphosphate hydrolases"/>
    <property type="match status" value="1"/>
</dbReference>
<dbReference type="RefSeq" id="WP_203931701.1">
    <property type="nucleotide sequence ID" value="NZ_BOPH01000092.1"/>
</dbReference>
<protein>
    <submittedName>
        <fullName evidence="7">Daunorubicin resistance protein DrrA family ABC transporter ATP-binding protein</fullName>
    </submittedName>
</protein>
<comment type="caution">
    <text evidence="7">The sequence shown here is derived from an EMBL/GenBank/DDBJ whole genome shotgun (WGS) entry which is preliminary data.</text>
</comment>
<keyword evidence="8" id="KW-1185">Reference proteome</keyword>
<dbReference type="PANTHER" id="PTHR42711:SF19">
    <property type="entry name" value="DOXORUBICIN RESISTANCE ATP-BINDING PROTEIN DRRA"/>
    <property type="match status" value="1"/>
</dbReference>
<name>A0A8J3ZY92_9ACTN</name>
<keyword evidence="2" id="KW-0813">Transport</keyword>
<keyword evidence="3" id="KW-0547">Nucleotide-binding</keyword>
<organism evidence="7 8">
    <name type="scientific">Virgisporangium ochraceum</name>
    <dbReference type="NCBI Taxonomy" id="65505"/>
    <lineage>
        <taxon>Bacteria</taxon>
        <taxon>Bacillati</taxon>
        <taxon>Actinomycetota</taxon>
        <taxon>Actinomycetes</taxon>
        <taxon>Micromonosporales</taxon>
        <taxon>Micromonosporaceae</taxon>
        <taxon>Virgisporangium</taxon>
    </lineage>
</organism>
<dbReference type="SMART" id="SM00382">
    <property type="entry name" value="AAA"/>
    <property type="match status" value="1"/>
</dbReference>
<evidence type="ECO:0000313" key="8">
    <source>
        <dbReference type="Proteomes" id="UP000635606"/>
    </source>
</evidence>
<sequence>MTVPSISVVGLRASFGGAPVLDGLDLTVAPGTVFALLGPSGAGKTTLVRILSTLVAADAGEVRVGGHDPARDPRAVRALIGVTGRFPAVDTRLTGAENLMLMARLCHLGRATAHRRTADLVVRFGLRDVASRPARTWPAGALRKLDLAMTLVGDPRVVLLDEPTAGLDARARHDVWLAVRNLVRGGATVLLTTRSLDEADHVADRVGVLDRGRLLVEGTPSELKRLVPGGHVSLRFADPVALAVATIELDTAFPRLTRDDETFTLRVPSDAATRSLRDMLDRLDRAGVEVESLELHRPDLDDVLHALREPACTPSPTR</sequence>
<dbReference type="PROSITE" id="PS50893">
    <property type="entry name" value="ABC_TRANSPORTER_2"/>
    <property type="match status" value="1"/>
</dbReference>
<dbReference type="GO" id="GO:0016887">
    <property type="term" value="F:ATP hydrolysis activity"/>
    <property type="evidence" value="ECO:0007669"/>
    <property type="project" value="InterPro"/>
</dbReference>
<evidence type="ECO:0000256" key="4">
    <source>
        <dbReference type="ARBA" id="ARBA00022840"/>
    </source>
</evidence>
<dbReference type="GO" id="GO:0046677">
    <property type="term" value="P:response to antibiotic"/>
    <property type="evidence" value="ECO:0007669"/>
    <property type="project" value="UniProtKB-KW"/>
</dbReference>
<keyword evidence="4 7" id="KW-0067">ATP-binding</keyword>
<reference evidence="7" key="1">
    <citation type="submission" date="2021-01" db="EMBL/GenBank/DDBJ databases">
        <title>Whole genome shotgun sequence of Virgisporangium ochraceum NBRC 16418.</title>
        <authorList>
            <person name="Komaki H."/>
            <person name="Tamura T."/>
        </authorList>
    </citation>
    <scope>NUCLEOTIDE SEQUENCE</scope>
    <source>
        <strain evidence="7">NBRC 16418</strain>
    </source>
</reference>
<dbReference type="Proteomes" id="UP000635606">
    <property type="component" value="Unassembled WGS sequence"/>
</dbReference>
<dbReference type="GO" id="GO:0005524">
    <property type="term" value="F:ATP binding"/>
    <property type="evidence" value="ECO:0007669"/>
    <property type="project" value="UniProtKB-KW"/>
</dbReference>
<dbReference type="InterPro" id="IPR003439">
    <property type="entry name" value="ABC_transporter-like_ATP-bd"/>
</dbReference>
<gene>
    <name evidence="7" type="ORF">Voc01_067530</name>
</gene>
<dbReference type="GO" id="GO:0005886">
    <property type="term" value="C:plasma membrane"/>
    <property type="evidence" value="ECO:0007669"/>
    <property type="project" value="UniProtKB-SubCell"/>
</dbReference>
<dbReference type="InterPro" id="IPR050763">
    <property type="entry name" value="ABC_transporter_ATP-binding"/>
</dbReference>
<dbReference type="PANTHER" id="PTHR42711">
    <property type="entry name" value="ABC TRANSPORTER ATP-BINDING PROTEIN"/>
    <property type="match status" value="1"/>
</dbReference>
<dbReference type="Pfam" id="PF00005">
    <property type="entry name" value="ABC_tran"/>
    <property type="match status" value="1"/>
</dbReference>
<evidence type="ECO:0000256" key="5">
    <source>
        <dbReference type="ARBA" id="ARBA00023251"/>
    </source>
</evidence>
<evidence type="ECO:0000256" key="3">
    <source>
        <dbReference type="ARBA" id="ARBA00022741"/>
    </source>
</evidence>
<keyword evidence="5" id="KW-0046">Antibiotic resistance</keyword>
<dbReference type="AlphaFoldDB" id="A0A8J3ZY92"/>
<accession>A0A8J3ZY92</accession>
<dbReference type="SUPFAM" id="SSF52540">
    <property type="entry name" value="P-loop containing nucleoside triphosphate hydrolases"/>
    <property type="match status" value="1"/>
</dbReference>
<evidence type="ECO:0000256" key="1">
    <source>
        <dbReference type="ARBA" id="ARBA00004202"/>
    </source>
</evidence>
<feature type="domain" description="ABC transporter" evidence="6">
    <location>
        <begin position="6"/>
        <end position="236"/>
    </location>
</feature>
<evidence type="ECO:0000259" key="6">
    <source>
        <dbReference type="PROSITE" id="PS50893"/>
    </source>
</evidence>
<evidence type="ECO:0000313" key="7">
    <source>
        <dbReference type="EMBL" id="GIJ71836.1"/>
    </source>
</evidence>
<dbReference type="EMBL" id="BOPH01000092">
    <property type="protein sequence ID" value="GIJ71836.1"/>
    <property type="molecule type" value="Genomic_DNA"/>
</dbReference>
<evidence type="ECO:0000256" key="2">
    <source>
        <dbReference type="ARBA" id="ARBA00022448"/>
    </source>
</evidence>
<proteinExistence type="predicted"/>
<comment type="subcellular location">
    <subcellularLocation>
        <location evidence="1">Cell membrane</location>
        <topology evidence="1">Peripheral membrane protein</topology>
    </subcellularLocation>
</comment>
<dbReference type="InterPro" id="IPR003593">
    <property type="entry name" value="AAA+_ATPase"/>
</dbReference>